<evidence type="ECO:0000256" key="1">
    <source>
        <dbReference type="ARBA" id="ARBA00023002"/>
    </source>
</evidence>
<dbReference type="PANTHER" id="PTHR43353:SF3">
    <property type="entry name" value="ALDEHYDE DEHYDROGENASE-RELATED"/>
    <property type="match status" value="1"/>
</dbReference>
<gene>
    <name evidence="3" type="ORF">ACFQ3F_21085</name>
</gene>
<dbReference type="InterPro" id="IPR016161">
    <property type="entry name" value="Ald_DH/histidinol_DH"/>
</dbReference>
<dbReference type="PANTHER" id="PTHR43353">
    <property type="entry name" value="SUCCINATE-SEMIALDEHYDE DEHYDROGENASE, MITOCHONDRIAL"/>
    <property type="match status" value="1"/>
</dbReference>
<dbReference type="Proteomes" id="UP001597229">
    <property type="component" value="Unassembled WGS sequence"/>
</dbReference>
<dbReference type="InterPro" id="IPR050740">
    <property type="entry name" value="Aldehyde_DH_Superfamily"/>
</dbReference>
<keyword evidence="1" id="KW-0560">Oxidoreductase</keyword>
<evidence type="ECO:0000313" key="3">
    <source>
        <dbReference type="EMBL" id="MFD1250302.1"/>
    </source>
</evidence>
<evidence type="ECO:0000313" key="4">
    <source>
        <dbReference type="Proteomes" id="UP001597229"/>
    </source>
</evidence>
<name>A0ABW3W4V9_9ACTN</name>
<proteinExistence type="predicted"/>
<dbReference type="EMBL" id="JBHTLX010000023">
    <property type="protein sequence ID" value="MFD1250302.1"/>
    <property type="molecule type" value="Genomic_DNA"/>
</dbReference>
<sequence>MNVQSTFYAINPATGATLPHPHRAWDQTELDRALDAAADARAALRDAPRRQVATLLRSIAEHLDASRDVITRVMDEETALGLARCNFELDRTRVQAAAFAELVESSAYRAPTFDEGGTTYSAPDLRRLLQPLGTVAVFGASNFPLAFGVAGGDVVSALAARCPVVVKGHPGHPGTSALVADVVRSALRESGLPDGAHSSMVGGSLELSQALVADDRVDAVGFTGSFQGGMALAAVAAARPRPIPVYAEMGSLNPVVMTPESLRADPCTRAQQLADSVLSGWGQFCTRPGVILVPEGDADSLRAALVNAFASAAPHPMLTASLVARLDAEIEALKRQSSISVEQADRGRGLGFPATLITCSAAEFVTDSRLRAEFFGPVTCLVSVRDAEQTIECLRAIGGSLTGTLHASSPSDEWVATVWPVLEEQCGRLVYNGVPTGVSVSPAQQHGGPFPATNHPASTSVGLAAYERFMRPVAYQGVPDELLPSDLRLRPTEARAGGLDDSPGRLR</sequence>
<dbReference type="SUPFAM" id="SSF53720">
    <property type="entry name" value="ALDH-like"/>
    <property type="match status" value="1"/>
</dbReference>
<keyword evidence="4" id="KW-1185">Reference proteome</keyword>
<dbReference type="InterPro" id="IPR016162">
    <property type="entry name" value="Ald_DH_N"/>
</dbReference>
<dbReference type="InterPro" id="IPR015590">
    <property type="entry name" value="Aldehyde_DH_dom"/>
</dbReference>
<dbReference type="Gene3D" id="3.40.309.10">
    <property type="entry name" value="Aldehyde Dehydrogenase, Chain A, domain 2"/>
    <property type="match status" value="1"/>
</dbReference>
<dbReference type="InterPro" id="IPR016163">
    <property type="entry name" value="Ald_DH_C"/>
</dbReference>
<dbReference type="RefSeq" id="WP_367919581.1">
    <property type="nucleotide sequence ID" value="NZ_BAABAC010000023.1"/>
</dbReference>
<organism evidence="3 4">
    <name type="scientific">Nocardioides ginsengisoli</name>
    <dbReference type="NCBI Taxonomy" id="363868"/>
    <lineage>
        <taxon>Bacteria</taxon>
        <taxon>Bacillati</taxon>
        <taxon>Actinomycetota</taxon>
        <taxon>Actinomycetes</taxon>
        <taxon>Propionibacteriales</taxon>
        <taxon>Nocardioidaceae</taxon>
        <taxon>Nocardioides</taxon>
    </lineage>
</organism>
<dbReference type="Gene3D" id="3.40.605.10">
    <property type="entry name" value="Aldehyde Dehydrogenase, Chain A, domain 1"/>
    <property type="match status" value="1"/>
</dbReference>
<comment type="caution">
    <text evidence="3">The sequence shown here is derived from an EMBL/GenBank/DDBJ whole genome shotgun (WGS) entry which is preliminary data.</text>
</comment>
<evidence type="ECO:0000259" key="2">
    <source>
        <dbReference type="Pfam" id="PF00171"/>
    </source>
</evidence>
<accession>A0ABW3W4V9</accession>
<dbReference type="Pfam" id="PF00171">
    <property type="entry name" value="Aldedh"/>
    <property type="match status" value="1"/>
</dbReference>
<reference evidence="4" key="1">
    <citation type="journal article" date="2019" name="Int. J. Syst. Evol. Microbiol.">
        <title>The Global Catalogue of Microorganisms (GCM) 10K type strain sequencing project: providing services to taxonomists for standard genome sequencing and annotation.</title>
        <authorList>
            <consortium name="The Broad Institute Genomics Platform"/>
            <consortium name="The Broad Institute Genome Sequencing Center for Infectious Disease"/>
            <person name="Wu L."/>
            <person name="Ma J."/>
        </authorList>
    </citation>
    <scope>NUCLEOTIDE SEQUENCE [LARGE SCALE GENOMIC DNA]</scope>
    <source>
        <strain evidence="4">CCUG 52478</strain>
    </source>
</reference>
<protein>
    <submittedName>
        <fullName evidence="3">Aldehyde dehydrogenase family protein</fullName>
    </submittedName>
</protein>
<feature type="domain" description="Aldehyde dehydrogenase" evidence="2">
    <location>
        <begin position="5"/>
        <end position="409"/>
    </location>
</feature>